<dbReference type="PROSITE" id="PS51136">
    <property type="entry name" value="WAC"/>
    <property type="match status" value="1"/>
</dbReference>
<comment type="caution">
    <text evidence="8">The sequence shown here is derived from an EMBL/GenBank/DDBJ whole genome shotgun (WGS) entry which is preliminary data.</text>
</comment>
<evidence type="ECO:0000256" key="4">
    <source>
        <dbReference type="SAM" id="Coils"/>
    </source>
</evidence>
<dbReference type="Proteomes" id="UP000703661">
    <property type="component" value="Unassembled WGS sequence"/>
</dbReference>
<dbReference type="PROSITE" id="PS50827">
    <property type="entry name" value="DDT"/>
    <property type="match status" value="1"/>
</dbReference>
<dbReference type="InterPro" id="IPR028941">
    <property type="entry name" value="WHIM2_dom"/>
</dbReference>
<name>A0A9P6N2S8_9FUNG</name>
<dbReference type="InterPro" id="IPR018501">
    <property type="entry name" value="DDT_dom"/>
</dbReference>
<sequence length="926" mass="106439">MPLLKRKVIKPVPPPNVDDFDENTPVYMMRFTNEIFTTYEDYINRYFFYQQKDWQCETTGKSGLTFEEALESEHKERSMVANKFPPQLRKPLLEFVQFQTTRIDAVVDDAFAKFKNQYYLNEVVNVSWDKTSYNAVIRKILPKEEWTTVKNGAENPEVPGQYLIQVLDQKGGSIDKMERVVDCSLMSRDRLAFNKNILRKYIRECSTKENYIGAPWLVKPSLAKKYGIETKLPADLQAARDSAFSKLKKRKGPADPAPELAAAKKAKKEAAEKAKDDKPSESPNATEVKTVKYPIEDLDLELNVVKEMIQDGVVARPQAQKDDSVPQDLFEAVIMTWQFLNSFSSPLKLSPFGMKEFVDSLAHKDVQHPSVMVAEYHSTLMNVIIQDRLNGIAKPILLSATGNAVPAAPTREERENSVMTDDDESLLDDGDLSVGGHDEYVQRRKLPHRPINERVIVVGDGWDKKLVPPLREGWEAVLVGLVNELGSFEAIPNVDRILNHLVPNETSQREDVENLFPSLPYEDKVSILIFLVETAAGTSTIRHYMEECRQELKALRLQKFELNKERRQLQADWAEFERQESVDNKNAALEKAEFELLQRSAAATPEPSPSAHDVDSETELSRTESRQEKLRRQQQERELLETRRNQDLLRQRALTKARSAEQKARQDARKKLTDKENLLNRKEDQVDRDARRYAIARVKPLGKDRFYNRYWYFDGITMDHGTDRLYVQSPSFLDLEIIRTRADKEKILKRQRTEDPSGGLEELLKTQEHEIVQGLALEKAAREKRLQLEKERALDTDDEDEKIDAKDLGLSNGAASHQNHARPGKTDVQLLVDETVPVEHTPTQWTFYSEPEQVEDLLKWLNSKGTRESLLLAALNSHYDLIVGGMQRRQQDLLHLLQKEQHRRSTRTKTVQATEGYMGYVNKANK</sequence>
<evidence type="ECO:0000259" key="7">
    <source>
        <dbReference type="PROSITE" id="PS51136"/>
    </source>
</evidence>
<dbReference type="Pfam" id="PF15613">
    <property type="entry name" value="WSD"/>
    <property type="match status" value="1"/>
</dbReference>
<feature type="region of interest" description="Disordered" evidence="5">
    <location>
        <begin position="407"/>
        <end position="431"/>
    </location>
</feature>
<keyword evidence="9" id="KW-1185">Reference proteome</keyword>
<feature type="compositionally biased region" description="Basic and acidic residues" evidence="5">
    <location>
        <begin position="612"/>
        <end position="650"/>
    </location>
</feature>
<dbReference type="Pfam" id="PF02791">
    <property type="entry name" value="DDT"/>
    <property type="match status" value="1"/>
</dbReference>
<comment type="subcellular location">
    <subcellularLocation>
        <location evidence="1 3">Nucleus</location>
    </subcellularLocation>
</comment>
<evidence type="ECO:0000256" key="2">
    <source>
        <dbReference type="ARBA" id="ARBA00023242"/>
    </source>
</evidence>
<keyword evidence="4" id="KW-0175">Coiled coil</keyword>
<protein>
    <submittedName>
        <fullName evidence="8">Uncharacterized protein</fullName>
    </submittedName>
</protein>
<evidence type="ECO:0000259" key="6">
    <source>
        <dbReference type="PROSITE" id="PS50827"/>
    </source>
</evidence>
<dbReference type="GO" id="GO:0000781">
    <property type="term" value="C:chromosome, telomeric region"/>
    <property type="evidence" value="ECO:0007669"/>
    <property type="project" value="GOC"/>
</dbReference>
<feature type="compositionally biased region" description="Acidic residues" evidence="5">
    <location>
        <begin position="420"/>
        <end position="431"/>
    </location>
</feature>
<dbReference type="InterPro" id="IPR013136">
    <property type="entry name" value="WSTF_Acf1_Cbp146"/>
</dbReference>
<dbReference type="OrthoDB" id="332390at2759"/>
<dbReference type="GO" id="GO:0031509">
    <property type="term" value="P:subtelomeric heterochromatin formation"/>
    <property type="evidence" value="ECO:0007669"/>
    <property type="project" value="TreeGrafter"/>
</dbReference>
<feature type="domain" description="DDT" evidence="6">
    <location>
        <begin position="327"/>
        <end position="390"/>
    </location>
</feature>
<feature type="coiled-coil region" evidence="4">
    <location>
        <begin position="545"/>
        <end position="579"/>
    </location>
</feature>
<dbReference type="GO" id="GO:0005634">
    <property type="term" value="C:nucleus"/>
    <property type="evidence" value="ECO:0007669"/>
    <property type="project" value="UniProtKB-SubCell"/>
</dbReference>
<accession>A0A9P6N2S8</accession>
<dbReference type="PANTHER" id="PTHR32075">
    <property type="entry name" value="ISWI CHROMATIN-REMODELING COMPLEX SUBUNIT YPL216W-RELATED"/>
    <property type="match status" value="1"/>
</dbReference>
<reference evidence="8" key="1">
    <citation type="journal article" date="2020" name="Fungal Divers.">
        <title>Resolving the Mortierellaceae phylogeny through synthesis of multi-gene phylogenetics and phylogenomics.</title>
        <authorList>
            <person name="Vandepol N."/>
            <person name="Liber J."/>
            <person name="Desiro A."/>
            <person name="Na H."/>
            <person name="Kennedy M."/>
            <person name="Barry K."/>
            <person name="Grigoriev I.V."/>
            <person name="Miller A.N."/>
            <person name="O'Donnell K."/>
            <person name="Stajich J.E."/>
            <person name="Bonito G."/>
        </authorList>
    </citation>
    <scope>NUCLEOTIDE SEQUENCE</scope>
    <source>
        <strain evidence="8">NRRL 2769</strain>
    </source>
</reference>
<dbReference type="AlphaFoldDB" id="A0A9P6N2S8"/>
<feature type="compositionally biased region" description="Basic and acidic residues" evidence="5">
    <location>
        <begin position="658"/>
        <end position="680"/>
    </location>
</feature>
<organism evidence="8 9">
    <name type="scientific">Entomortierella chlamydospora</name>
    <dbReference type="NCBI Taxonomy" id="101097"/>
    <lineage>
        <taxon>Eukaryota</taxon>
        <taxon>Fungi</taxon>
        <taxon>Fungi incertae sedis</taxon>
        <taxon>Mucoromycota</taxon>
        <taxon>Mortierellomycotina</taxon>
        <taxon>Mortierellomycetes</taxon>
        <taxon>Mortierellales</taxon>
        <taxon>Mortierellaceae</taxon>
        <taxon>Entomortierella</taxon>
    </lineage>
</organism>
<evidence type="ECO:0000256" key="5">
    <source>
        <dbReference type="SAM" id="MobiDB-lite"/>
    </source>
</evidence>
<feature type="region of interest" description="Disordered" evidence="5">
    <location>
        <begin position="601"/>
        <end position="680"/>
    </location>
</feature>
<evidence type="ECO:0000313" key="9">
    <source>
        <dbReference type="Proteomes" id="UP000703661"/>
    </source>
</evidence>
<feature type="compositionally biased region" description="Low complexity" evidence="5">
    <location>
        <begin position="601"/>
        <end position="611"/>
    </location>
</feature>
<gene>
    <name evidence="8" type="ORF">BGZ80_010216</name>
</gene>
<feature type="compositionally biased region" description="Basic and acidic residues" evidence="5">
    <location>
        <begin position="268"/>
        <end position="280"/>
    </location>
</feature>
<dbReference type="Pfam" id="PF10537">
    <property type="entry name" value="WAC_Acf1_DNA_bd"/>
    <property type="match status" value="1"/>
</dbReference>
<feature type="domain" description="WAC" evidence="7">
    <location>
        <begin position="24"/>
        <end position="130"/>
    </location>
</feature>
<dbReference type="EMBL" id="JAAAID010000069">
    <property type="protein sequence ID" value="KAG0023156.1"/>
    <property type="molecule type" value="Genomic_DNA"/>
</dbReference>
<feature type="region of interest" description="Disordered" evidence="5">
    <location>
        <begin position="244"/>
        <end position="286"/>
    </location>
</feature>
<evidence type="ECO:0000256" key="3">
    <source>
        <dbReference type="PROSITE-ProRule" id="PRU00475"/>
    </source>
</evidence>
<evidence type="ECO:0000256" key="1">
    <source>
        <dbReference type="ARBA" id="ARBA00004123"/>
    </source>
</evidence>
<proteinExistence type="predicted"/>
<dbReference type="SMART" id="SM00571">
    <property type="entry name" value="DDT"/>
    <property type="match status" value="1"/>
</dbReference>
<evidence type="ECO:0000313" key="8">
    <source>
        <dbReference type="EMBL" id="KAG0023156.1"/>
    </source>
</evidence>
<dbReference type="PANTHER" id="PTHR32075:SF6">
    <property type="entry name" value="ISWI CHROMATIN-REMODELING COMPLEX SUBUNIT YPL216W-RELATED"/>
    <property type="match status" value="1"/>
</dbReference>
<dbReference type="GO" id="GO:0000785">
    <property type="term" value="C:chromatin"/>
    <property type="evidence" value="ECO:0007669"/>
    <property type="project" value="UniProtKB-ARBA"/>
</dbReference>
<keyword evidence="2 3" id="KW-0539">Nucleus</keyword>